<gene>
    <name evidence="3" type="ORF">SAMN02745118_01820</name>
</gene>
<dbReference type="InterPro" id="IPR010982">
    <property type="entry name" value="Lambda_DNA-bd_dom_sf"/>
</dbReference>
<dbReference type="Pfam" id="PF01381">
    <property type="entry name" value="HTH_3"/>
    <property type="match status" value="3"/>
</dbReference>
<dbReference type="AlphaFoldDB" id="A0A1T4NGV1"/>
<feature type="domain" description="HTH cro/C1-type" evidence="2">
    <location>
        <begin position="75"/>
        <end position="129"/>
    </location>
</feature>
<dbReference type="GO" id="GO:0003677">
    <property type="term" value="F:DNA binding"/>
    <property type="evidence" value="ECO:0007669"/>
    <property type="project" value="UniProtKB-KW"/>
</dbReference>
<evidence type="ECO:0000256" key="1">
    <source>
        <dbReference type="ARBA" id="ARBA00023125"/>
    </source>
</evidence>
<organism evidence="3 4">
    <name type="scientific">Selenihalanaerobacter shriftii</name>
    <dbReference type="NCBI Taxonomy" id="142842"/>
    <lineage>
        <taxon>Bacteria</taxon>
        <taxon>Bacillati</taxon>
        <taxon>Bacillota</taxon>
        <taxon>Clostridia</taxon>
        <taxon>Halanaerobiales</taxon>
        <taxon>Halobacteroidaceae</taxon>
        <taxon>Selenihalanaerobacter</taxon>
    </lineage>
</organism>
<evidence type="ECO:0000259" key="2">
    <source>
        <dbReference type="PROSITE" id="PS50943"/>
    </source>
</evidence>
<dbReference type="OrthoDB" id="371153at2"/>
<accession>A0A1T4NGV1</accession>
<dbReference type="Gene3D" id="1.10.260.40">
    <property type="entry name" value="lambda repressor-like DNA-binding domains"/>
    <property type="match status" value="3"/>
</dbReference>
<dbReference type="InterPro" id="IPR001387">
    <property type="entry name" value="Cro/C1-type_HTH"/>
</dbReference>
<proteinExistence type="predicted"/>
<name>A0A1T4NGV1_9FIRM</name>
<dbReference type="CDD" id="cd00093">
    <property type="entry name" value="HTH_XRE"/>
    <property type="match status" value="3"/>
</dbReference>
<dbReference type="SMART" id="SM00530">
    <property type="entry name" value="HTH_XRE"/>
    <property type="match status" value="3"/>
</dbReference>
<evidence type="ECO:0000313" key="4">
    <source>
        <dbReference type="Proteomes" id="UP000190625"/>
    </source>
</evidence>
<dbReference type="PROSITE" id="PS50943">
    <property type="entry name" value="HTH_CROC1"/>
    <property type="match status" value="3"/>
</dbReference>
<feature type="domain" description="HTH cro/C1-type" evidence="2">
    <location>
        <begin position="7"/>
        <end position="61"/>
    </location>
</feature>
<dbReference type="STRING" id="142842.SAMN02745118_01820"/>
<keyword evidence="4" id="KW-1185">Reference proteome</keyword>
<feature type="domain" description="HTH cro/C1-type" evidence="2">
    <location>
        <begin position="143"/>
        <end position="197"/>
    </location>
</feature>
<dbReference type="EMBL" id="FUWM01000014">
    <property type="protein sequence ID" value="SJZ78581.1"/>
    <property type="molecule type" value="Genomic_DNA"/>
</dbReference>
<dbReference type="GO" id="GO:0003700">
    <property type="term" value="F:DNA-binding transcription factor activity"/>
    <property type="evidence" value="ECO:0007669"/>
    <property type="project" value="TreeGrafter"/>
</dbReference>
<dbReference type="InterPro" id="IPR050807">
    <property type="entry name" value="TransReg_Diox_bact_type"/>
</dbReference>
<evidence type="ECO:0000313" key="3">
    <source>
        <dbReference type="EMBL" id="SJZ78581.1"/>
    </source>
</evidence>
<protein>
    <submittedName>
        <fullName evidence="3">DNA-binding transcriptional regulator, XRE-family HTH domain</fullName>
    </submittedName>
</protein>
<dbReference type="SUPFAM" id="SSF47413">
    <property type="entry name" value="lambda repressor-like DNA-binding domains"/>
    <property type="match status" value="3"/>
</dbReference>
<reference evidence="4" key="1">
    <citation type="submission" date="2017-02" db="EMBL/GenBank/DDBJ databases">
        <authorList>
            <person name="Varghese N."/>
            <person name="Submissions S."/>
        </authorList>
    </citation>
    <scope>NUCLEOTIDE SEQUENCE [LARGE SCALE GENOMIC DNA]</scope>
    <source>
        <strain evidence="4">ATCC BAA-73</strain>
    </source>
</reference>
<keyword evidence="1 3" id="KW-0238">DNA-binding</keyword>
<dbReference type="PANTHER" id="PTHR46797:SF2">
    <property type="entry name" value="TRANSCRIPTIONAL REGULATOR"/>
    <property type="match status" value="1"/>
</dbReference>
<dbReference type="RefSeq" id="WP_159442926.1">
    <property type="nucleotide sequence ID" value="NZ_FUWM01000014.1"/>
</dbReference>
<dbReference type="PANTHER" id="PTHR46797">
    <property type="entry name" value="HTH-TYPE TRANSCRIPTIONAL REGULATOR"/>
    <property type="match status" value="1"/>
</dbReference>
<dbReference type="Proteomes" id="UP000190625">
    <property type="component" value="Unassembled WGS sequence"/>
</dbReference>
<sequence>MTLGEKIRETRKKRGLTLKESSRKIGISYSFLSAIERNIKSPSLITIKQISKALNISIIHLFNNQSEKLKVGNKLKLLRKKRNLSISKLAKLTDIDEEELIKLENNEIQSDLKMIKKLTDVLKVNIDYFLTKNVEELKVGQRIKEVRQYRGMTVTKLAEKSGLSSGLISQIENQYTLPSVSSLESISKALGKSIHYFLLEHKGIQELMSFLAPEVREMLGDFRVQSILKAVSDFDKEEMKNTLNYIQFLKQNRD</sequence>
<dbReference type="GO" id="GO:0005829">
    <property type="term" value="C:cytosol"/>
    <property type="evidence" value="ECO:0007669"/>
    <property type="project" value="TreeGrafter"/>
</dbReference>